<proteinExistence type="predicted"/>
<dbReference type="RefSeq" id="WP_161709507.1">
    <property type="nucleotide sequence ID" value="NZ_JAABLQ010000003.1"/>
</dbReference>
<feature type="domain" description="Rhodanese" evidence="1">
    <location>
        <begin position="25"/>
        <end position="113"/>
    </location>
</feature>
<dbReference type="EMBL" id="JAABLQ010000003">
    <property type="protein sequence ID" value="NBN80099.1"/>
    <property type="molecule type" value="Genomic_DNA"/>
</dbReference>
<accession>A0A7X5J9R5</accession>
<dbReference type="Proteomes" id="UP000586722">
    <property type="component" value="Unassembled WGS sequence"/>
</dbReference>
<dbReference type="InterPro" id="IPR036873">
    <property type="entry name" value="Rhodanese-like_dom_sf"/>
</dbReference>
<dbReference type="CDD" id="cd00158">
    <property type="entry name" value="RHOD"/>
    <property type="match status" value="1"/>
</dbReference>
<dbReference type="InterPro" id="IPR001763">
    <property type="entry name" value="Rhodanese-like_dom"/>
</dbReference>
<protein>
    <submittedName>
        <fullName evidence="2">Rhodanese-like domain-containing protein</fullName>
    </submittedName>
</protein>
<dbReference type="PROSITE" id="PS50206">
    <property type="entry name" value="RHODANESE_3"/>
    <property type="match status" value="1"/>
</dbReference>
<dbReference type="AlphaFoldDB" id="A0A7X5J9R5"/>
<evidence type="ECO:0000259" key="1">
    <source>
        <dbReference type="PROSITE" id="PS50206"/>
    </source>
</evidence>
<reference evidence="3" key="1">
    <citation type="submission" date="2020-01" db="EMBL/GenBank/DDBJ databases">
        <authorList>
            <person name="Fang Y."/>
            <person name="Sun R."/>
            <person name="Nie L."/>
            <person name="He J."/>
            <person name="Hao L."/>
            <person name="Wang L."/>
            <person name="Su S."/>
            <person name="Lv E."/>
            <person name="Zhang Z."/>
            <person name="Xie R."/>
            <person name="Liu H."/>
        </authorList>
    </citation>
    <scope>NUCLEOTIDE SEQUENCE [LARGE SCALE GENOMIC DNA]</scope>
    <source>
        <strain evidence="3">XCT-53</strain>
    </source>
</reference>
<organism evidence="2 3">
    <name type="scientific">Pannonibacter tanglangensis</name>
    <dbReference type="NCBI Taxonomy" id="2750084"/>
    <lineage>
        <taxon>Bacteria</taxon>
        <taxon>Pseudomonadati</taxon>
        <taxon>Pseudomonadota</taxon>
        <taxon>Alphaproteobacteria</taxon>
        <taxon>Hyphomicrobiales</taxon>
        <taxon>Stappiaceae</taxon>
        <taxon>Pannonibacter</taxon>
    </lineage>
</organism>
<dbReference type="InterPro" id="IPR050229">
    <property type="entry name" value="GlpE_sulfurtransferase"/>
</dbReference>
<evidence type="ECO:0000313" key="3">
    <source>
        <dbReference type="Proteomes" id="UP000586722"/>
    </source>
</evidence>
<sequence>MSTRETIGTAVLETLDVEEAHALHLANAIVLIDVRTPAEYGFEHVAGALLAPVSDFDPARLPEGGARPVVLICGSGMRSRRMAERCIEAGFSHVRHVGGGFSAWKAAGYGYLGTDTATGAHVPRP</sequence>
<dbReference type="Pfam" id="PF00581">
    <property type="entry name" value="Rhodanese"/>
    <property type="match status" value="1"/>
</dbReference>
<dbReference type="PANTHER" id="PTHR43031">
    <property type="entry name" value="FAD-DEPENDENT OXIDOREDUCTASE"/>
    <property type="match status" value="1"/>
</dbReference>
<dbReference type="Gene3D" id="3.40.250.10">
    <property type="entry name" value="Rhodanese-like domain"/>
    <property type="match status" value="1"/>
</dbReference>
<dbReference type="SMART" id="SM00450">
    <property type="entry name" value="RHOD"/>
    <property type="match status" value="1"/>
</dbReference>
<dbReference type="SUPFAM" id="SSF52821">
    <property type="entry name" value="Rhodanese/Cell cycle control phosphatase"/>
    <property type="match status" value="1"/>
</dbReference>
<comment type="caution">
    <text evidence="2">The sequence shown here is derived from an EMBL/GenBank/DDBJ whole genome shotgun (WGS) entry which is preliminary data.</text>
</comment>
<dbReference type="PANTHER" id="PTHR43031:SF7">
    <property type="entry name" value="NITRIC OXIDE REDUCTASE FLRD-NAD(+) REDUCTASE"/>
    <property type="match status" value="1"/>
</dbReference>
<keyword evidence="3" id="KW-1185">Reference proteome</keyword>
<evidence type="ECO:0000313" key="2">
    <source>
        <dbReference type="EMBL" id="NBN80099.1"/>
    </source>
</evidence>
<name>A0A7X5J9R5_9HYPH</name>
<gene>
    <name evidence="2" type="ORF">GWI72_17615</name>
</gene>